<name>A0ACC5R5S6_9HYPH</name>
<comment type="caution">
    <text evidence="1">The sequence shown here is derived from an EMBL/GenBank/DDBJ whole genome shotgun (WGS) entry which is preliminary data.</text>
</comment>
<dbReference type="EMBL" id="JAENHL010000007">
    <property type="protein sequence ID" value="MBK1868016.1"/>
    <property type="molecule type" value="Genomic_DNA"/>
</dbReference>
<reference evidence="1" key="1">
    <citation type="submission" date="2021-01" db="EMBL/GenBank/DDBJ databases">
        <authorList>
            <person name="Sun Q."/>
        </authorList>
    </citation>
    <scope>NUCLEOTIDE SEQUENCE</scope>
    <source>
        <strain evidence="1">YIM B02566</strain>
    </source>
</reference>
<accession>A0ACC5R5S6</accession>
<dbReference type="Proteomes" id="UP000616151">
    <property type="component" value="Unassembled WGS sequence"/>
</dbReference>
<gene>
    <name evidence="1" type="ORF">JHL16_16785</name>
</gene>
<protein>
    <submittedName>
        <fullName evidence="1">Gamma-glutamyl-gamma-aminobutyrate hydrolase family protein</fullName>
    </submittedName>
</protein>
<keyword evidence="2" id="KW-1185">Reference proteome</keyword>
<proteinExistence type="predicted"/>
<evidence type="ECO:0000313" key="2">
    <source>
        <dbReference type="Proteomes" id="UP000616151"/>
    </source>
</evidence>
<evidence type="ECO:0000313" key="1">
    <source>
        <dbReference type="EMBL" id="MBK1868016.1"/>
    </source>
</evidence>
<organism evidence="1 2">
    <name type="scientific">Taklimakanibacter albus</name>
    <dbReference type="NCBI Taxonomy" id="2800327"/>
    <lineage>
        <taxon>Bacteria</taxon>
        <taxon>Pseudomonadati</taxon>
        <taxon>Pseudomonadota</taxon>
        <taxon>Alphaproteobacteria</taxon>
        <taxon>Hyphomicrobiales</taxon>
        <taxon>Aestuariivirgaceae</taxon>
        <taxon>Taklimakanibacter</taxon>
    </lineage>
</organism>
<keyword evidence="1" id="KW-0378">Hydrolase</keyword>
<sequence length="259" mass="28262">MIRHPLVGLPSDTYENSHLLFHSLGDKYVRAVSDVAQCLPVMIPAIAEAMDLSALLDHFDGILMTGAVSNVHPPHYGSTPTADHEPYDHHRDQLTLKLIRAVLDRGMPLFCICRGFQELNVVMGGTLETEVQRGEGRLDHRSRKVEDMDVKYGPVHPIAITPGGVLEGMLGKSETLVNSLHRQAIAKVAPGLNVEARAPDGIIEAVSVKGAKAFAFGAQWHPEYKAANNPDSVKMFKAFGDAVRLHAARRVNDKLARAS</sequence>